<dbReference type="PROSITE" id="PS00626">
    <property type="entry name" value="RCC1_2"/>
    <property type="match status" value="1"/>
</dbReference>
<feature type="repeat" description="RCC1" evidence="2">
    <location>
        <begin position="108"/>
        <end position="160"/>
    </location>
</feature>
<dbReference type="AlphaFoldDB" id="A0A9P8AIB3"/>
<reference evidence="4" key="1">
    <citation type="submission" date="2021-03" db="EMBL/GenBank/DDBJ databases">
        <authorList>
            <person name="Palmer J.M."/>
        </authorList>
    </citation>
    <scope>NUCLEOTIDE SEQUENCE</scope>
    <source>
        <strain evidence="4">ARV_011</strain>
    </source>
</reference>
<dbReference type="RefSeq" id="XP_043049226.1">
    <property type="nucleotide sequence ID" value="XM_043191214.1"/>
</dbReference>
<dbReference type="Gene3D" id="2.130.10.30">
    <property type="entry name" value="Regulator of chromosome condensation 1/beta-lactamase-inhibitor protein II"/>
    <property type="match status" value="1"/>
</dbReference>
<dbReference type="PANTHER" id="PTHR22872">
    <property type="entry name" value="BTK-BINDING PROTEIN-RELATED"/>
    <property type="match status" value="1"/>
</dbReference>
<protein>
    <recommendedName>
        <fullName evidence="3">RCC1-like domain-containing protein</fullName>
    </recommendedName>
</protein>
<dbReference type="InterPro" id="IPR051625">
    <property type="entry name" value="Signaling_Regulatory_Domain"/>
</dbReference>
<dbReference type="SUPFAM" id="SSF50985">
    <property type="entry name" value="RCC1/BLIP-II"/>
    <property type="match status" value="1"/>
</dbReference>
<dbReference type="GeneID" id="66113739"/>
<proteinExistence type="predicted"/>
<dbReference type="PROSITE" id="PS50012">
    <property type="entry name" value="RCC1_3"/>
    <property type="match status" value="4"/>
</dbReference>
<keyword evidence="5" id="KW-1185">Reference proteome</keyword>
<dbReference type="PRINTS" id="PR00633">
    <property type="entry name" value="RCCNDNSATION"/>
</dbReference>
<feature type="repeat" description="RCC1" evidence="2">
    <location>
        <begin position="58"/>
        <end position="107"/>
    </location>
</feature>
<dbReference type="Pfam" id="PF25390">
    <property type="entry name" value="WD40_RLD"/>
    <property type="match status" value="1"/>
</dbReference>
<comment type="caution">
    <text evidence="4">The sequence shown here is derived from an EMBL/GenBank/DDBJ whole genome shotgun (WGS) entry which is preliminary data.</text>
</comment>
<evidence type="ECO:0000256" key="2">
    <source>
        <dbReference type="PROSITE-ProRule" id="PRU00235"/>
    </source>
</evidence>
<sequence length="356" mass="39033">MFLILACGSNGNFQLGNGSDEDLNYLQNVHFVDDVTIHGKPMKIAGGGNHTLILFEDGQVYSAGSNEYGQLGIDPVISKSSPRFAPILGKWKDVACGWEFLVLLDTEGIAWSCGLGTKGELGIGDGIRQANKPTKVSIPDGLTFEIVRCGVFLTIARTLNGQLYGWGVCRKGQLGIQPKLSNGKPRASIWSPEKLETPLDYVTRFEMGRECTYIEGKDNLVYQLGTEITKVEMSPQIQHVDQIETMWSSIHFRSSNTIVSQGNNSHGQLLNDTPEDPLVCMATGSEHGLVLTQLNKVYAWGWGEHGNCGRHENNNDDDSDNQDPVTYSKLNLIYDDIHKVIAIGGGCATSWVVIEK</sequence>
<dbReference type="PANTHER" id="PTHR22872:SF2">
    <property type="entry name" value="INHIBITOR OF BRUTON TYROSINE KINASE"/>
    <property type="match status" value="1"/>
</dbReference>
<dbReference type="InterPro" id="IPR009091">
    <property type="entry name" value="RCC1/BLIP-II"/>
</dbReference>
<evidence type="ECO:0000256" key="1">
    <source>
        <dbReference type="ARBA" id="ARBA00022737"/>
    </source>
</evidence>
<evidence type="ECO:0000313" key="4">
    <source>
        <dbReference type="EMBL" id="KAG7193678.1"/>
    </source>
</evidence>
<dbReference type="Proteomes" id="UP000790833">
    <property type="component" value="Unassembled WGS sequence"/>
</dbReference>
<evidence type="ECO:0000313" key="5">
    <source>
        <dbReference type="Proteomes" id="UP000790833"/>
    </source>
</evidence>
<dbReference type="InterPro" id="IPR000408">
    <property type="entry name" value="Reg_chr_condens"/>
</dbReference>
<organism evidence="4 5">
    <name type="scientific">Scheffersomyces spartinae</name>
    <dbReference type="NCBI Taxonomy" id="45513"/>
    <lineage>
        <taxon>Eukaryota</taxon>
        <taxon>Fungi</taxon>
        <taxon>Dikarya</taxon>
        <taxon>Ascomycota</taxon>
        <taxon>Saccharomycotina</taxon>
        <taxon>Pichiomycetes</taxon>
        <taxon>Debaryomycetaceae</taxon>
        <taxon>Scheffersomyces</taxon>
    </lineage>
</organism>
<evidence type="ECO:0000259" key="3">
    <source>
        <dbReference type="Pfam" id="PF25390"/>
    </source>
</evidence>
<dbReference type="EMBL" id="JAHMUF010000010">
    <property type="protein sequence ID" value="KAG7193678.1"/>
    <property type="molecule type" value="Genomic_DNA"/>
</dbReference>
<keyword evidence="1" id="KW-0677">Repeat</keyword>
<dbReference type="OrthoDB" id="5370059at2759"/>
<feature type="repeat" description="RCC1" evidence="2">
    <location>
        <begin position="295"/>
        <end position="356"/>
    </location>
</feature>
<feature type="domain" description="RCC1-like" evidence="3">
    <location>
        <begin position="4"/>
        <end position="350"/>
    </location>
</feature>
<gene>
    <name evidence="4" type="ORF">KQ657_000365</name>
</gene>
<name>A0A9P8AIB3_9ASCO</name>
<accession>A0A9P8AIB3</accession>
<dbReference type="InterPro" id="IPR058923">
    <property type="entry name" value="RCC1-like_dom"/>
</dbReference>
<feature type="repeat" description="RCC1" evidence="2">
    <location>
        <begin position="161"/>
        <end position="218"/>
    </location>
</feature>